<dbReference type="InterPro" id="IPR036964">
    <property type="entry name" value="RASGEF_cat_dom_sf"/>
</dbReference>
<feature type="compositionally biased region" description="Low complexity" evidence="1">
    <location>
        <begin position="83"/>
        <end position="96"/>
    </location>
</feature>
<organism evidence="2 3">
    <name type="scientific">Diploscapter pachys</name>
    <dbReference type="NCBI Taxonomy" id="2018661"/>
    <lineage>
        <taxon>Eukaryota</taxon>
        <taxon>Metazoa</taxon>
        <taxon>Ecdysozoa</taxon>
        <taxon>Nematoda</taxon>
        <taxon>Chromadorea</taxon>
        <taxon>Rhabditida</taxon>
        <taxon>Rhabditina</taxon>
        <taxon>Rhabditomorpha</taxon>
        <taxon>Rhabditoidea</taxon>
        <taxon>Rhabditidae</taxon>
        <taxon>Diploscapter</taxon>
    </lineage>
</organism>
<name>A0A2A2JDC3_9BILA</name>
<sequence length="383" mass="40551">MLRSNSSMSGCFQQFFESINPKSDFDDDNDALETYLYNKSLKIQPKDAEKPAKDVKPRHPPHVLKSPGIKSPHAKPTLSNHYSSSGAGSVFSTSQSHVHPSVNASSHGSPHPGPIPSPPAFPAPLSPADAAAAAAAAHSLSSHSDRPPGKEPQHFTFSDGASSLSRRYNKIPPLQPPPLHPRPPRPTPTTSSYPLTLPSASPLSKPPSQRRPPPPIPVAASSVSGSPIAKSKSPAGAMTGSSASTPGDMPQSAFVFPNVDTSAIPPLPPRPNNRQQTPTEQDQLRVTLDSRSSSESHSPTVCLSVPLPPPLHPRGAFSSQAPPPLPPKTQFATSASQDLLDHARQCDFKQQFRKSNCDFPSSSASCVDATTCFASKNIQNEEG</sequence>
<evidence type="ECO:0000313" key="3">
    <source>
        <dbReference type="Proteomes" id="UP000218231"/>
    </source>
</evidence>
<evidence type="ECO:0000256" key="1">
    <source>
        <dbReference type="SAM" id="MobiDB-lite"/>
    </source>
</evidence>
<comment type="caution">
    <text evidence="2">The sequence shown here is derived from an EMBL/GenBank/DDBJ whole genome shotgun (WGS) entry which is preliminary data.</text>
</comment>
<dbReference type="GO" id="GO:0005085">
    <property type="term" value="F:guanyl-nucleotide exchange factor activity"/>
    <property type="evidence" value="ECO:0007669"/>
    <property type="project" value="InterPro"/>
</dbReference>
<dbReference type="Gene3D" id="1.10.840.10">
    <property type="entry name" value="Ras guanine-nucleotide exchange factors catalytic domain"/>
    <property type="match status" value="1"/>
</dbReference>
<keyword evidence="3" id="KW-1185">Reference proteome</keyword>
<dbReference type="Proteomes" id="UP000218231">
    <property type="component" value="Unassembled WGS sequence"/>
</dbReference>
<feature type="compositionally biased region" description="Basic and acidic residues" evidence="1">
    <location>
        <begin position="44"/>
        <end position="57"/>
    </location>
</feature>
<dbReference type="OrthoDB" id="5877569at2759"/>
<dbReference type="GO" id="GO:0007264">
    <property type="term" value="P:small GTPase-mediated signal transduction"/>
    <property type="evidence" value="ECO:0007669"/>
    <property type="project" value="InterPro"/>
</dbReference>
<feature type="compositionally biased region" description="Polar residues" evidence="1">
    <location>
        <begin position="155"/>
        <end position="166"/>
    </location>
</feature>
<accession>A0A2A2JDC3</accession>
<feature type="compositionally biased region" description="Pro residues" evidence="1">
    <location>
        <begin position="173"/>
        <end position="187"/>
    </location>
</feature>
<gene>
    <name evidence="2" type="ORF">WR25_17494</name>
</gene>
<reference evidence="2 3" key="1">
    <citation type="journal article" date="2017" name="Curr. Biol.">
        <title>Genome architecture and evolution of a unichromosomal asexual nematode.</title>
        <authorList>
            <person name="Fradin H."/>
            <person name="Zegar C."/>
            <person name="Gutwein M."/>
            <person name="Lucas J."/>
            <person name="Kovtun M."/>
            <person name="Corcoran D."/>
            <person name="Baugh L.R."/>
            <person name="Kiontke K."/>
            <person name="Gunsalus K."/>
            <person name="Fitch D.H."/>
            <person name="Piano F."/>
        </authorList>
    </citation>
    <scope>NUCLEOTIDE SEQUENCE [LARGE SCALE GENOMIC DNA]</scope>
    <source>
        <strain evidence="2">PF1309</strain>
    </source>
</reference>
<dbReference type="EMBL" id="LIAE01010511">
    <property type="protein sequence ID" value="PAV59631.1"/>
    <property type="molecule type" value="Genomic_DNA"/>
</dbReference>
<feature type="compositionally biased region" description="Low complexity" evidence="1">
    <location>
        <begin position="188"/>
        <end position="207"/>
    </location>
</feature>
<dbReference type="STRING" id="2018661.A0A2A2JDC3"/>
<evidence type="ECO:0000313" key="2">
    <source>
        <dbReference type="EMBL" id="PAV59631.1"/>
    </source>
</evidence>
<feature type="compositionally biased region" description="Low complexity" evidence="1">
    <location>
        <begin position="126"/>
        <end position="142"/>
    </location>
</feature>
<feature type="region of interest" description="Disordered" evidence="1">
    <location>
        <begin position="40"/>
        <end position="332"/>
    </location>
</feature>
<feature type="compositionally biased region" description="Polar residues" evidence="1">
    <location>
        <begin position="289"/>
        <end position="301"/>
    </location>
</feature>
<feature type="compositionally biased region" description="Low complexity" evidence="1">
    <location>
        <begin position="218"/>
        <end position="228"/>
    </location>
</feature>
<protein>
    <submittedName>
        <fullName evidence="2">Uncharacterized protein</fullName>
    </submittedName>
</protein>
<proteinExistence type="predicted"/>
<feature type="compositionally biased region" description="Pro residues" evidence="1">
    <location>
        <begin position="111"/>
        <end position="125"/>
    </location>
</feature>
<feature type="compositionally biased region" description="Basic and acidic residues" evidence="1">
    <location>
        <begin position="143"/>
        <end position="153"/>
    </location>
</feature>
<dbReference type="AlphaFoldDB" id="A0A2A2JDC3"/>